<gene>
    <name evidence="2" type="ORF">PPERSA_06062</name>
</gene>
<keyword evidence="1" id="KW-0472">Membrane</keyword>
<evidence type="ECO:0000313" key="3">
    <source>
        <dbReference type="Proteomes" id="UP000054937"/>
    </source>
</evidence>
<evidence type="ECO:0000256" key="1">
    <source>
        <dbReference type="SAM" id="Phobius"/>
    </source>
</evidence>
<proteinExistence type="predicted"/>
<sequence>MFLLYYLTEFRIIYQQFFNLFFDNQDYERVLANHGKDLIYLIAQQSTEKTLNYSVLDISDKNTYKFILQEEIIANSVDITIFSINVFQDDTAYLWGKKEDDNDKCLGGILTQYNKTIQEISDGGFFQPLLVSYNNIQNKAINIRYTNQSTIVTGDTQNYVLIIYTFEYKNGQVQNICNETYENQFNDQYNFDFLEFGIISQDLMWIKVNQKSEDQNQGTIIFLANPQTCKILENKNQKIIYQYQEFGRSFLYHTYLNDSTVLLNILSSQVADKGQLVELQGVSIDIGKTCPWFCAGCDNNDLDKCTLCSPSIYERNKNDGCQCQDGYFSIQTTSQCQACPENCSICSSETACDKCQSTFILNKESKMCECGKYSFLNSELNKCQECYYYNEMCDSECPKANSEKFKFYRDSVDTELKVDEDGRNVCEKQTGSQIVKILGFVFIFSFSGSIILGSIFYIIKTKCFSDNQDGGVVQLNLTEDCKLEAQKLHQKRQNIEVINTNQNNQENNLNQQKSVINMSQIHTEQQILQKNNDASQIKIDNSSINLQKQDSN</sequence>
<dbReference type="Proteomes" id="UP000054937">
    <property type="component" value="Unassembled WGS sequence"/>
</dbReference>
<keyword evidence="1" id="KW-0812">Transmembrane</keyword>
<protein>
    <submittedName>
        <fullName evidence="2">Insulin-like growth factor binding protein, N-terminal</fullName>
    </submittedName>
</protein>
<dbReference type="OrthoDB" id="305876at2759"/>
<keyword evidence="3" id="KW-1185">Reference proteome</keyword>
<reference evidence="2 3" key="1">
    <citation type="journal article" date="2015" name="Sci. Rep.">
        <title>Genome of the facultative scuticociliatosis pathogen Pseudocohnilembus persalinus provides insight into its virulence through horizontal gene transfer.</title>
        <authorList>
            <person name="Xiong J."/>
            <person name="Wang G."/>
            <person name="Cheng J."/>
            <person name="Tian M."/>
            <person name="Pan X."/>
            <person name="Warren A."/>
            <person name="Jiang C."/>
            <person name="Yuan D."/>
            <person name="Miao W."/>
        </authorList>
    </citation>
    <scope>NUCLEOTIDE SEQUENCE [LARGE SCALE GENOMIC DNA]</scope>
    <source>
        <strain evidence="2">36N120E</strain>
    </source>
</reference>
<dbReference type="InterPro" id="IPR009030">
    <property type="entry name" value="Growth_fac_rcpt_cys_sf"/>
</dbReference>
<name>A0A0V0QVD3_PSEPJ</name>
<dbReference type="InParanoid" id="A0A0V0QVD3"/>
<feature type="transmembrane region" description="Helical" evidence="1">
    <location>
        <begin position="437"/>
        <end position="459"/>
    </location>
</feature>
<accession>A0A0V0QVD3</accession>
<comment type="caution">
    <text evidence="2">The sequence shown here is derived from an EMBL/GenBank/DDBJ whole genome shotgun (WGS) entry which is preliminary data.</text>
</comment>
<evidence type="ECO:0000313" key="2">
    <source>
        <dbReference type="EMBL" id="KRX06180.1"/>
    </source>
</evidence>
<dbReference type="SUPFAM" id="SSF57184">
    <property type="entry name" value="Growth factor receptor domain"/>
    <property type="match status" value="1"/>
</dbReference>
<dbReference type="AlphaFoldDB" id="A0A0V0QVD3"/>
<dbReference type="EMBL" id="LDAU01000098">
    <property type="protein sequence ID" value="KRX06180.1"/>
    <property type="molecule type" value="Genomic_DNA"/>
</dbReference>
<keyword evidence="1" id="KW-1133">Transmembrane helix</keyword>
<dbReference type="Gene3D" id="2.10.220.10">
    <property type="entry name" value="Hormone Receptor, Insulin-like Growth Factor Receptor 1, Chain A, domain 2"/>
    <property type="match status" value="1"/>
</dbReference>
<organism evidence="2 3">
    <name type="scientific">Pseudocohnilembus persalinus</name>
    <name type="common">Ciliate</name>
    <dbReference type="NCBI Taxonomy" id="266149"/>
    <lineage>
        <taxon>Eukaryota</taxon>
        <taxon>Sar</taxon>
        <taxon>Alveolata</taxon>
        <taxon>Ciliophora</taxon>
        <taxon>Intramacronucleata</taxon>
        <taxon>Oligohymenophorea</taxon>
        <taxon>Scuticociliatia</taxon>
        <taxon>Philasterida</taxon>
        <taxon>Pseudocohnilembidae</taxon>
        <taxon>Pseudocohnilembus</taxon>
    </lineage>
</organism>